<evidence type="ECO:0000313" key="2">
    <source>
        <dbReference type="Proteomes" id="UP000250675"/>
    </source>
</evidence>
<dbReference type="EMBL" id="UASO01000004">
    <property type="protein sequence ID" value="SQC23523.1"/>
    <property type="molecule type" value="Genomic_DNA"/>
</dbReference>
<gene>
    <name evidence="1" type="ORF">NCTC9645_03578</name>
</gene>
<sequence>MSKFEEICAAYKVSKENFNSYRKESMDFAVTLGRKYIQYLGVDADHFRWVPEAKQDSTGNNFTIPGAMHLDDDTYWHLGLKLRVYSARNVMPQQDVFIVFMFKKVADCEFAIKVRAEDKPHTIETDKDASYTVFFNHLQKLILEIYEDDLNNFLQSEQQSRRIGF</sequence>
<protein>
    <submittedName>
        <fullName evidence="1">Uncharacterized protein</fullName>
    </submittedName>
</protein>
<reference evidence="1 2" key="1">
    <citation type="submission" date="2018-06" db="EMBL/GenBank/DDBJ databases">
        <authorList>
            <consortium name="Pathogen Informatics"/>
            <person name="Doyle S."/>
        </authorList>
    </citation>
    <scope>NUCLEOTIDE SEQUENCE [LARGE SCALE GENOMIC DNA]</scope>
    <source>
        <strain evidence="1 2">NCTC9645</strain>
    </source>
</reference>
<evidence type="ECO:0000313" key="1">
    <source>
        <dbReference type="EMBL" id="SQC23523.1"/>
    </source>
</evidence>
<name>A0A2X3DG33_KLEPN</name>
<organism evidence="1 2">
    <name type="scientific">Klebsiella pneumoniae</name>
    <dbReference type="NCBI Taxonomy" id="573"/>
    <lineage>
        <taxon>Bacteria</taxon>
        <taxon>Pseudomonadati</taxon>
        <taxon>Pseudomonadota</taxon>
        <taxon>Gammaproteobacteria</taxon>
        <taxon>Enterobacterales</taxon>
        <taxon>Enterobacteriaceae</taxon>
        <taxon>Klebsiella/Raoultella group</taxon>
        <taxon>Klebsiella</taxon>
        <taxon>Klebsiella pneumoniae complex</taxon>
    </lineage>
</organism>
<proteinExistence type="predicted"/>
<dbReference type="Proteomes" id="UP000250675">
    <property type="component" value="Unassembled WGS sequence"/>
</dbReference>
<accession>A0A2X3DG33</accession>
<dbReference type="AlphaFoldDB" id="A0A2X3DG33"/>